<dbReference type="AlphaFoldDB" id="A0A4R5YLB7"/>
<comment type="caution">
    <text evidence="1">The sequence shown here is derived from an EMBL/GenBank/DDBJ whole genome shotgun (WGS) entry which is preliminary data.</text>
</comment>
<dbReference type="Proteomes" id="UP000295633">
    <property type="component" value="Unassembled WGS sequence"/>
</dbReference>
<reference evidence="1 2" key="1">
    <citation type="submission" date="2019-03" db="EMBL/GenBank/DDBJ databases">
        <title>Genome Sequencing and Assembly of Various Microbes Isolated from Partially Reclaimed Soil and Acid Mine Drainage (AMD) Site.</title>
        <authorList>
            <person name="Steinbock B."/>
            <person name="Bechtold R."/>
            <person name="Sevigny J.L."/>
            <person name="Thomas D."/>
            <person name="Cuthill L.R."/>
            <person name="Aveiro Johannsen E.J."/>
            <person name="Thomas K."/>
            <person name="Ghosh A."/>
        </authorList>
    </citation>
    <scope>NUCLEOTIDE SEQUENCE [LARGE SCALE GENOMIC DNA]</scope>
    <source>
        <strain evidence="1 2">F-B2</strain>
    </source>
</reference>
<evidence type="ECO:0000313" key="2">
    <source>
        <dbReference type="Proteomes" id="UP000295633"/>
    </source>
</evidence>
<dbReference type="EMBL" id="SMZX01000002">
    <property type="protein sequence ID" value="TDL44054.1"/>
    <property type="molecule type" value="Genomic_DNA"/>
</dbReference>
<name>A0A4R5YLB7_9MICO</name>
<sequence>MDEEATPIDAELTRLLQLAEALSSGGAGAHAVATLLKSFGPGIDLDAIIPGYTASFGRMERRDGSARYTLLPHYLREAQADPDAVERSWWAGALLTLGDALAEANYLDRAPELELIYHLRNAVAHGNKVSLTGGGRTRLQRWPANNFEAYQRSDPVELTIADEGAPVLFDMLRPADLADLFDSVAQYVACLRTDTLGYRWWMRENDWPWPGAV</sequence>
<gene>
    <name evidence="1" type="ORF">E2R54_12875</name>
</gene>
<accession>A0A4R5YLB7</accession>
<evidence type="ECO:0000313" key="1">
    <source>
        <dbReference type="EMBL" id="TDL44054.1"/>
    </source>
</evidence>
<proteinExistence type="predicted"/>
<organism evidence="1 2">
    <name type="scientific">Microbacterium oleivorans</name>
    <dbReference type="NCBI Taxonomy" id="273677"/>
    <lineage>
        <taxon>Bacteria</taxon>
        <taxon>Bacillati</taxon>
        <taxon>Actinomycetota</taxon>
        <taxon>Actinomycetes</taxon>
        <taxon>Micrococcales</taxon>
        <taxon>Microbacteriaceae</taxon>
        <taxon>Microbacterium</taxon>
    </lineage>
</organism>
<dbReference type="RefSeq" id="WP_133400020.1">
    <property type="nucleotide sequence ID" value="NZ_SMZX01000002.1"/>
</dbReference>
<protein>
    <submittedName>
        <fullName evidence="1">Uncharacterized protein</fullName>
    </submittedName>
</protein>